<keyword evidence="1" id="KW-0812">Transmembrane</keyword>
<organism evidence="2 3">
    <name type="scientific">Diaporthe australafricana</name>
    <dbReference type="NCBI Taxonomy" id="127596"/>
    <lineage>
        <taxon>Eukaryota</taxon>
        <taxon>Fungi</taxon>
        <taxon>Dikarya</taxon>
        <taxon>Ascomycota</taxon>
        <taxon>Pezizomycotina</taxon>
        <taxon>Sordariomycetes</taxon>
        <taxon>Sordariomycetidae</taxon>
        <taxon>Diaporthales</taxon>
        <taxon>Diaporthaceae</taxon>
        <taxon>Diaporthe</taxon>
    </lineage>
</organism>
<proteinExistence type="predicted"/>
<dbReference type="Proteomes" id="UP001583177">
    <property type="component" value="Unassembled WGS sequence"/>
</dbReference>
<comment type="caution">
    <text evidence="2">The sequence shown here is derived from an EMBL/GenBank/DDBJ whole genome shotgun (WGS) entry which is preliminary data.</text>
</comment>
<reference evidence="2 3" key="1">
    <citation type="journal article" date="2024" name="IMA Fungus">
        <title>IMA Genome - F19 : A genome assembly and annotation guide to empower mycologists, including annotated draft genome sequences of Ceratocystis pirilliformis, Diaporthe australafricana, Fusarium ophioides, Paecilomyces lecythidis, and Sporothrix stenoceras.</title>
        <authorList>
            <person name="Aylward J."/>
            <person name="Wilson A.M."/>
            <person name="Visagie C.M."/>
            <person name="Spraker J."/>
            <person name="Barnes I."/>
            <person name="Buitendag C."/>
            <person name="Ceriani C."/>
            <person name="Del Mar Angel L."/>
            <person name="du Plessis D."/>
            <person name="Fuchs T."/>
            <person name="Gasser K."/>
            <person name="Kramer D."/>
            <person name="Li W."/>
            <person name="Munsamy K."/>
            <person name="Piso A."/>
            <person name="Price J.L."/>
            <person name="Sonnekus B."/>
            <person name="Thomas C."/>
            <person name="van der Nest A."/>
            <person name="van Dijk A."/>
            <person name="van Heerden A."/>
            <person name="van Vuuren N."/>
            <person name="Yilmaz N."/>
            <person name="Duong T.A."/>
            <person name="van der Merwe N.A."/>
            <person name="Wingfield M.J."/>
            <person name="Wingfield B.D."/>
        </authorList>
    </citation>
    <scope>NUCLEOTIDE SEQUENCE [LARGE SCALE GENOMIC DNA]</scope>
    <source>
        <strain evidence="2 3">CMW 18300</strain>
    </source>
</reference>
<name>A0ABR3WQU8_9PEZI</name>
<dbReference type="EMBL" id="JAWRVE010000059">
    <property type="protein sequence ID" value="KAL1865913.1"/>
    <property type="molecule type" value="Genomic_DNA"/>
</dbReference>
<evidence type="ECO:0000313" key="2">
    <source>
        <dbReference type="EMBL" id="KAL1865913.1"/>
    </source>
</evidence>
<feature type="transmembrane region" description="Helical" evidence="1">
    <location>
        <begin position="105"/>
        <end position="124"/>
    </location>
</feature>
<keyword evidence="3" id="KW-1185">Reference proteome</keyword>
<evidence type="ECO:0000256" key="1">
    <source>
        <dbReference type="SAM" id="Phobius"/>
    </source>
</evidence>
<keyword evidence="1" id="KW-1133">Transmembrane helix</keyword>
<keyword evidence="1" id="KW-0472">Membrane</keyword>
<feature type="transmembrane region" description="Helical" evidence="1">
    <location>
        <begin position="41"/>
        <end position="59"/>
    </location>
</feature>
<protein>
    <submittedName>
        <fullName evidence="2">Uncharacterized protein</fullName>
    </submittedName>
</protein>
<evidence type="ECO:0000313" key="3">
    <source>
        <dbReference type="Proteomes" id="UP001583177"/>
    </source>
</evidence>
<accession>A0ABR3WQU8</accession>
<sequence length="147" mass="16534">MEKLCGFTRHNRSSGGVMEIRDSGMALTVATRSPNELSSDYIRGMVTIVNFAFFDSLMLPMFISLPHMGADSGNNSGSRGIMMMLFLVVITSFILNLFLCRQVAFYRFLLMLSLYYMWPVELALTNQGPSMKWNGRAFESETIAGMN</sequence>
<gene>
    <name evidence="2" type="ORF">Daus18300_007025</name>
</gene>
<feature type="transmembrane region" description="Helical" evidence="1">
    <location>
        <begin position="80"/>
        <end position="99"/>
    </location>
</feature>